<gene>
    <name evidence="2" type="ORF">LOAG_04673</name>
</gene>
<dbReference type="CTD" id="9942082"/>
<dbReference type="RefSeq" id="XP_003140258.1">
    <property type="nucleotide sequence ID" value="XM_003140210.1"/>
</dbReference>
<keyword evidence="1" id="KW-1133">Transmembrane helix</keyword>
<evidence type="ECO:0000313" key="2">
    <source>
        <dbReference type="EMBL" id="EFO23807.1"/>
    </source>
</evidence>
<dbReference type="EMBL" id="JH712105">
    <property type="protein sequence ID" value="EFO23807.1"/>
    <property type="molecule type" value="Genomic_DNA"/>
</dbReference>
<evidence type="ECO:0000256" key="1">
    <source>
        <dbReference type="SAM" id="Phobius"/>
    </source>
</evidence>
<keyword evidence="1" id="KW-0812">Transmembrane</keyword>
<feature type="transmembrane region" description="Helical" evidence="1">
    <location>
        <begin position="109"/>
        <end position="133"/>
    </location>
</feature>
<reference evidence="2" key="1">
    <citation type="submission" date="2012-04" db="EMBL/GenBank/DDBJ databases">
        <title>The Genome Sequence of Loa loa.</title>
        <authorList>
            <consortium name="The Broad Institute Genome Sequencing Platform"/>
            <consortium name="Broad Institute Genome Sequencing Center for Infectious Disease"/>
            <person name="Nutman T.B."/>
            <person name="Fink D.L."/>
            <person name="Russ C."/>
            <person name="Young S."/>
            <person name="Zeng Q."/>
            <person name="Gargeya S."/>
            <person name="Alvarado L."/>
            <person name="Berlin A."/>
            <person name="Chapman S.B."/>
            <person name="Chen Z."/>
            <person name="Freedman E."/>
            <person name="Gellesch M."/>
            <person name="Goldberg J."/>
            <person name="Griggs A."/>
            <person name="Gujja S."/>
            <person name="Heilman E.R."/>
            <person name="Heiman D."/>
            <person name="Howarth C."/>
            <person name="Mehta T."/>
            <person name="Neiman D."/>
            <person name="Pearson M."/>
            <person name="Roberts A."/>
            <person name="Saif S."/>
            <person name="Shea T."/>
            <person name="Shenoy N."/>
            <person name="Sisk P."/>
            <person name="Stolte C."/>
            <person name="Sykes S."/>
            <person name="White J."/>
            <person name="Yandava C."/>
            <person name="Haas B."/>
            <person name="Henn M.R."/>
            <person name="Nusbaum C."/>
            <person name="Birren B."/>
        </authorList>
    </citation>
    <scope>NUCLEOTIDE SEQUENCE [LARGE SCALE GENOMIC DNA]</scope>
</reference>
<dbReference type="AlphaFoldDB" id="A0A1S0U1I8"/>
<keyword evidence="1" id="KW-0472">Membrane</keyword>
<accession>A0A1S0U1I8</accession>
<organism evidence="2">
    <name type="scientific">Loa loa</name>
    <name type="common">Eye worm</name>
    <name type="synonym">Filaria loa</name>
    <dbReference type="NCBI Taxonomy" id="7209"/>
    <lineage>
        <taxon>Eukaryota</taxon>
        <taxon>Metazoa</taxon>
        <taxon>Ecdysozoa</taxon>
        <taxon>Nematoda</taxon>
        <taxon>Chromadorea</taxon>
        <taxon>Rhabditida</taxon>
        <taxon>Spirurina</taxon>
        <taxon>Spiruromorpha</taxon>
        <taxon>Filarioidea</taxon>
        <taxon>Onchocercidae</taxon>
        <taxon>Loa</taxon>
    </lineage>
</organism>
<feature type="transmembrane region" description="Helical" evidence="1">
    <location>
        <begin position="78"/>
        <end position="103"/>
    </location>
</feature>
<name>A0A1S0U1I8_LOALO</name>
<dbReference type="GeneID" id="9942082"/>
<dbReference type="InParanoid" id="A0A1S0U1I8"/>
<protein>
    <submittedName>
        <fullName evidence="2">Uncharacterized protein</fullName>
    </submittedName>
</protein>
<dbReference type="KEGG" id="loa:LOAG_04673"/>
<feature type="transmembrane region" description="Helical" evidence="1">
    <location>
        <begin position="6"/>
        <end position="25"/>
    </location>
</feature>
<sequence>MQSSPTYPAFINSSVIFIISTVTIARENRKRKKPAISSLNDIQPELLKVLYNLPPDFEIHVRNAEEKSGVKREHDSKYAISTGHICSFYALLYLLIDFIQFVYGLSGFLVLYMIIGSEAGLFCNIICFTYPAIVSIQANHLREGYSDNVPKTSSSSF</sequence>
<dbReference type="OrthoDB" id="5867546at2759"/>
<proteinExistence type="predicted"/>